<comment type="caution">
    <text evidence="1">The sequence shown here is derived from an EMBL/GenBank/DDBJ whole genome shotgun (WGS) entry which is preliminary data.</text>
</comment>
<evidence type="ECO:0000313" key="2">
    <source>
        <dbReference type="Proteomes" id="UP000184267"/>
    </source>
</evidence>
<evidence type="ECO:0000313" key="1">
    <source>
        <dbReference type="EMBL" id="OJT07171.1"/>
    </source>
</evidence>
<name>A0A1M2VHW0_TRAPU</name>
<gene>
    <name evidence="1" type="ORF">TRAPUB_1986</name>
</gene>
<keyword evidence="2" id="KW-1185">Reference proteome</keyword>
<sequence length="83" mass="9413">MDHTELENLTALRRQESIACTRNQSMLSTSCRGFLSQFNEPGAEPDATVPYFLEMSTQFMNSVNTRDVAAYLVQVERRLLSHG</sequence>
<dbReference type="AlphaFoldDB" id="A0A1M2VHW0"/>
<dbReference type="EMBL" id="MNAD01001215">
    <property type="protein sequence ID" value="OJT07171.1"/>
    <property type="molecule type" value="Genomic_DNA"/>
</dbReference>
<organism evidence="1 2">
    <name type="scientific">Trametes pubescens</name>
    <name type="common">White-rot fungus</name>
    <dbReference type="NCBI Taxonomy" id="154538"/>
    <lineage>
        <taxon>Eukaryota</taxon>
        <taxon>Fungi</taxon>
        <taxon>Dikarya</taxon>
        <taxon>Basidiomycota</taxon>
        <taxon>Agaricomycotina</taxon>
        <taxon>Agaricomycetes</taxon>
        <taxon>Polyporales</taxon>
        <taxon>Polyporaceae</taxon>
        <taxon>Trametes</taxon>
    </lineage>
</organism>
<accession>A0A1M2VHW0</accession>
<reference evidence="1 2" key="1">
    <citation type="submission" date="2016-10" db="EMBL/GenBank/DDBJ databases">
        <title>Genome sequence of the basidiomycete white-rot fungus Trametes pubescens.</title>
        <authorList>
            <person name="Makela M.R."/>
            <person name="Granchi Z."/>
            <person name="Peng M."/>
            <person name="De Vries R.P."/>
            <person name="Grigoriev I."/>
            <person name="Riley R."/>
            <person name="Hilden K."/>
        </authorList>
    </citation>
    <scope>NUCLEOTIDE SEQUENCE [LARGE SCALE GENOMIC DNA]</scope>
    <source>
        <strain evidence="1 2">FBCC735</strain>
    </source>
</reference>
<dbReference type="Proteomes" id="UP000184267">
    <property type="component" value="Unassembled WGS sequence"/>
</dbReference>
<protein>
    <submittedName>
        <fullName evidence="1">Uncharacterized protein</fullName>
    </submittedName>
</protein>
<proteinExistence type="predicted"/>